<dbReference type="NCBIfam" id="NF005086">
    <property type="entry name" value="PRK06521.1"/>
    <property type="match status" value="1"/>
</dbReference>
<dbReference type="InterPro" id="IPR003918">
    <property type="entry name" value="NADH_UbQ_OxRdtase"/>
</dbReference>
<feature type="transmembrane region" description="Helical" evidence="8">
    <location>
        <begin position="269"/>
        <end position="294"/>
    </location>
</feature>
<evidence type="ECO:0000259" key="9">
    <source>
        <dbReference type="Pfam" id="PF00361"/>
    </source>
</evidence>
<feature type="transmembrane region" description="Helical" evidence="8">
    <location>
        <begin position="530"/>
        <end position="550"/>
    </location>
</feature>
<dbReference type="GO" id="GO:0005886">
    <property type="term" value="C:plasma membrane"/>
    <property type="evidence" value="ECO:0007669"/>
    <property type="project" value="UniProtKB-SubCell"/>
</dbReference>
<evidence type="ECO:0000256" key="5">
    <source>
        <dbReference type="ARBA" id="ARBA00023002"/>
    </source>
</evidence>
<evidence type="ECO:0000256" key="8">
    <source>
        <dbReference type="SAM" id="Phobius"/>
    </source>
</evidence>
<dbReference type="RefSeq" id="WP_135174344.1">
    <property type="nucleotide sequence ID" value="NZ_SPQT01000004.1"/>
</dbReference>
<dbReference type="OrthoDB" id="9811798at2"/>
<dbReference type="GO" id="GO:0016491">
    <property type="term" value="F:oxidoreductase activity"/>
    <property type="evidence" value="ECO:0007669"/>
    <property type="project" value="UniProtKB-KW"/>
</dbReference>
<dbReference type="GO" id="GO:0042773">
    <property type="term" value="P:ATP synthesis coupled electron transport"/>
    <property type="evidence" value="ECO:0007669"/>
    <property type="project" value="InterPro"/>
</dbReference>
<protein>
    <submittedName>
        <fullName evidence="10">Hydrogenase 4 subunit B</fullName>
    </submittedName>
</protein>
<evidence type="ECO:0000313" key="10">
    <source>
        <dbReference type="EMBL" id="TFV48825.1"/>
    </source>
</evidence>
<evidence type="ECO:0000313" key="11">
    <source>
        <dbReference type="Proteomes" id="UP000297966"/>
    </source>
</evidence>
<dbReference type="InterPro" id="IPR052175">
    <property type="entry name" value="ComplexI-like_HydComp"/>
</dbReference>
<keyword evidence="4 8" id="KW-1133">Transmembrane helix</keyword>
<evidence type="ECO:0000256" key="6">
    <source>
        <dbReference type="ARBA" id="ARBA00023136"/>
    </source>
</evidence>
<reference evidence="10 11" key="1">
    <citation type="submission" date="2019-03" db="EMBL/GenBank/DDBJ databases">
        <title>Bradyrhizobium diversity isolated from nodules of Chamaecrista fasciculata.</title>
        <authorList>
            <person name="Klepa M.S."/>
            <person name="Urquiaga M.O."/>
            <person name="Hungria M."/>
            <person name="Delamuta J.R."/>
        </authorList>
    </citation>
    <scope>NUCLEOTIDE SEQUENCE [LARGE SCALE GENOMIC DNA]</scope>
    <source>
        <strain evidence="10 11">CNPSo 3448</strain>
    </source>
</reference>
<feature type="transmembrane region" description="Helical" evidence="8">
    <location>
        <begin position="242"/>
        <end position="263"/>
    </location>
</feature>
<feature type="transmembrane region" description="Helical" evidence="8">
    <location>
        <begin position="80"/>
        <end position="101"/>
    </location>
</feature>
<evidence type="ECO:0000256" key="1">
    <source>
        <dbReference type="ARBA" id="ARBA00004651"/>
    </source>
</evidence>
<keyword evidence="2" id="KW-1003">Cell membrane</keyword>
<evidence type="ECO:0000256" key="2">
    <source>
        <dbReference type="ARBA" id="ARBA00022475"/>
    </source>
</evidence>
<evidence type="ECO:0000256" key="3">
    <source>
        <dbReference type="ARBA" id="ARBA00022692"/>
    </source>
</evidence>
<sequence>MSSVVLQISCVAGLLGIAVLAIILSRAKTSTTIIYCATTAVSLVALFGSIRFLVGEAPNPSGLVLPVGLPWLGAHFRLDALASFFLVVVNLGGASASLYGLGYGHHDPAPHRVLPFFPAFLAGMNLVVLADDAFSYLLCWEFMSLASWALVMAHHRESGNAKAGYVYLVMASFGTLALLLAFGLLAGPTGDYGFAAIRAARHTPYVATLVLILMLLGAGSKAGLVPLHVWLPLAHPAAPSHVSALMSGVMTKVAIYGFIRVIFDLLGQPIWPASVVVLFLGGITAVMGILYALMEKDLKRLLAYSTIENIGVIFASLGLALAFQANGQKLAAALAFTAALFHVLNHSFFKSLLFFGAGAVLTATGERDMDKLGGLIHRMPFTSFVVLVGCVAISALPPFNGFVSEWLMFQAVLQSPELPQWALKIMVPAVGALLALAAALAAACFVKAFGVTFLGRPRSTAAETAHEVDRYSLSAMIILAALCLLAGILPGLVIDALAPITIDILGGRMPIQANEPWLSIAPIAESRSSYNGLLVMIFITLSASLSVFVIHRFASHAVRRGPAWGCGFSDPTPAAQYSAGSFAQPIRRVFGTLVFRARDHVDMPAPGDVRPARFRIELHDLVWEGIYLPIVGAVGFSSDRLNRLQFLTIRRYLSLVFATLVTLLLVLAIWS</sequence>
<comment type="subcellular location">
    <subcellularLocation>
        <location evidence="1">Cell membrane</location>
        <topology evidence="1">Multi-pass membrane protein</topology>
    </subcellularLocation>
    <subcellularLocation>
        <location evidence="7">Membrane</location>
        <topology evidence="7">Multi-pass membrane protein</topology>
    </subcellularLocation>
</comment>
<feature type="transmembrane region" description="Helical" evidence="8">
    <location>
        <begin position="301"/>
        <end position="323"/>
    </location>
</feature>
<feature type="transmembrane region" description="Helical" evidence="8">
    <location>
        <begin position="343"/>
        <end position="363"/>
    </location>
</feature>
<feature type="transmembrane region" description="Helical" evidence="8">
    <location>
        <begin position="135"/>
        <end position="153"/>
    </location>
</feature>
<keyword evidence="6 8" id="KW-0472">Membrane</keyword>
<feature type="transmembrane region" description="Helical" evidence="8">
    <location>
        <begin position="425"/>
        <end position="450"/>
    </location>
</feature>
<feature type="transmembrane region" description="Helical" evidence="8">
    <location>
        <begin position="6"/>
        <end position="25"/>
    </location>
</feature>
<evidence type="ECO:0000256" key="7">
    <source>
        <dbReference type="RuleBase" id="RU000320"/>
    </source>
</evidence>
<feature type="transmembrane region" description="Helical" evidence="8">
    <location>
        <begin position="471"/>
        <end position="493"/>
    </location>
</feature>
<proteinExistence type="predicted"/>
<gene>
    <name evidence="10" type="primary">hyfB</name>
    <name evidence="10" type="ORF">E4K65_12115</name>
</gene>
<evidence type="ECO:0000256" key="4">
    <source>
        <dbReference type="ARBA" id="ARBA00022989"/>
    </source>
</evidence>
<keyword evidence="11" id="KW-1185">Reference proteome</keyword>
<dbReference type="PANTHER" id="PTHR42682">
    <property type="entry name" value="HYDROGENASE-4 COMPONENT F"/>
    <property type="match status" value="1"/>
</dbReference>
<feature type="transmembrane region" description="Helical" evidence="8">
    <location>
        <begin position="652"/>
        <end position="670"/>
    </location>
</feature>
<feature type="transmembrane region" description="Helical" evidence="8">
    <location>
        <begin position="32"/>
        <end position="54"/>
    </location>
</feature>
<dbReference type="Proteomes" id="UP000297966">
    <property type="component" value="Unassembled WGS sequence"/>
</dbReference>
<keyword evidence="3 7" id="KW-0812">Transmembrane</keyword>
<comment type="caution">
    <text evidence="10">The sequence shown here is derived from an EMBL/GenBank/DDBJ whole genome shotgun (WGS) entry which is preliminary data.</text>
</comment>
<dbReference type="AlphaFoldDB" id="A0A4Y9M121"/>
<dbReference type="Pfam" id="PF00361">
    <property type="entry name" value="Proton_antipo_M"/>
    <property type="match status" value="1"/>
</dbReference>
<keyword evidence="5" id="KW-0560">Oxidoreductase</keyword>
<accession>A0A4Y9M121</accession>
<feature type="transmembrane region" description="Helical" evidence="8">
    <location>
        <begin position="205"/>
        <end position="230"/>
    </location>
</feature>
<organism evidence="10 11">
    <name type="scientific">Bradyrhizobium niftali</name>
    <dbReference type="NCBI Taxonomy" id="2560055"/>
    <lineage>
        <taxon>Bacteria</taxon>
        <taxon>Pseudomonadati</taxon>
        <taxon>Pseudomonadota</taxon>
        <taxon>Alphaproteobacteria</taxon>
        <taxon>Hyphomicrobiales</taxon>
        <taxon>Nitrobacteraceae</taxon>
        <taxon>Bradyrhizobium</taxon>
    </lineage>
</organism>
<feature type="transmembrane region" description="Helical" evidence="8">
    <location>
        <begin position="165"/>
        <end position="185"/>
    </location>
</feature>
<dbReference type="PRINTS" id="PR01437">
    <property type="entry name" value="NUOXDRDTASE4"/>
</dbReference>
<feature type="transmembrane region" description="Helical" evidence="8">
    <location>
        <begin position="113"/>
        <end position="129"/>
    </location>
</feature>
<dbReference type="GO" id="GO:0008137">
    <property type="term" value="F:NADH dehydrogenase (ubiquinone) activity"/>
    <property type="evidence" value="ECO:0007669"/>
    <property type="project" value="InterPro"/>
</dbReference>
<dbReference type="EMBL" id="SPQT01000004">
    <property type="protein sequence ID" value="TFV48825.1"/>
    <property type="molecule type" value="Genomic_DNA"/>
</dbReference>
<feature type="domain" description="NADH:quinone oxidoreductase/Mrp antiporter transmembrane" evidence="9">
    <location>
        <begin position="130"/>
        <end position="415"/>
    </location>
</feature>
<feature type="transmembrane region" description="Helical" evidence="8">
    <location>
        <begin position="375"/>
        <end position="396"/>
    </location>
</feature>
<name>A0A4Y9M121_9BRAD</name>
<dbReference type="PANTHER" id="PTHR42682:SF3">
    <property type="entry name" value="FORMATE HYDROGENLYASE SUBUNIT 3-RELATED"/>
    <property type="match status" value="1"/>
</dbReference>
<dbReference type="InterPro" id="IPR001750">
    <property type="entry name" value="ND/Mrp_TM"/>
</dbReference>